<dbReference type="Proteomes" id="UP000707071">
    <property type="component" value="Unassembled WGS sequence"/>
</dbReference>
<feature type="transmembrane region" description="Helical" evidence="2">
    <location>
        <begin position="222"/>
        <end position="240"/>
    </location>
</feature>
<feature type="transmembrane region" description="Helical" evidence="2">
    <location>
        <begin position="139"/>
        <end position="158"/>
    </location>
</feature>
<name>A0A9P7QIV3_9HYPO</name>
<proteinExistence type="predicted"/>
<organism evidence="3 4">
    <name type="scientific">Claviceps aff. purpurea</name>
    <dbReference type="NCBI Taxonomy" id="1967640"/>
    <lineage>
        <taxon>Eukaryota</taxon>
        <taxon>Fungi</taxon>
        <taxon>Dikarya</taxon>
        <taxon>Ascomycota</taxon>
        <taxon>Pezizomycotina</taxon>
        <taxon>Sordariomycetes</taxon>
        <taxon>Hypocreomycetidae</taxon>
        <taxon>Hypocreales</taxon>
        <taxon>Clavicipitaceae</taxon>
        <taxon>Claviceps</taxon>
    </lineage>
</organism>
<keyword evidence="2" id="KW-0812">Transmembrane</keyword>
<protein>
    <submittedName>
        <fullName evidence="3">Uncharacterized protein</fullName>
    </submittedName>
</protein>
<feature type="compositionally biased region" description="Basic and acidic residues" evidence="1">
    <location>
        <begin position="535"/>
        <end position="547"/>
    </location>
</feature>
<reference evidence="3 4" key="1">
    <citation type="journal article" date="2020" name="bioRxiv">
        <title>Whole genome comparisons of ergot fungi reveals the divergence and evolution of species within the genus Claviceps are the result of varying mechanisms driving genome evolution and host range expansion.</title>
        <authorList>
            <person name="Wyka S.A."/>
            <person name="Mondo S.J."/>
            <person name="Liu M."/>
            <person name="Dettman J."/>
            <person name="Nalam V."/>
            <person name="Broders K.D."/>
        </authorList>
    </citation>
    <scope>NUCLEOTIDE SEQUENCE [LARGE SCALE GENOMIC DNA]</scope>
    <source>
        <strain evidence="3 4">Clav52</strain>
    </source>
</reference>
<evidence type="ECO:0000313" key="3">
    <source>
        <dbReference type="EMBL" id="KAG6296189.1"/>
    </source>
</evidence>
<feature type="transmembrane region" description="Helical" evidence="2">
    <location>
        <begin position="96"/>
        <end position="118"/>
    </location>
</feature>
<keyword evidence="2" id="KW-1133">Transmembrane helix</keyword>
<evidence type="ECO:0000313" key="4">
    <source>
        <dbReference type="Proteomes" id="UP000707071"/>
    </source>
</evidence>
<gene>
    <name evidence="3" type="ORF">E4U09_001865</name>
</gene>
<feature type="transmembrane region" description="Helical" evidence="2">
    <location>
        <begin position="352"/>
        <end position="373"/>
    </location>
</feature>
<evidence type="ECO:0000256" key="1">
    <source>
        <dbReference type="SAM" id="MobiDB-lite"/>
    </source>
</evidence>
<dbReference type="EMBL" id="SRRH01000176">
    <property type="protein sequence ID" value="KAG6296189.1"/>
    <property type="molecule type" value="Genomic_DNA"/>
</dbReference>
<feature type="transmembrane region" description="Helical" evidence="2">
    <location>
        <begin position="267"/>
        <end position="287"/>
    </location>
</feature>
<feature type="transmembrane region" description="Helical" evidence="2">
    <location>
        <begin position="170"/>
        <end position="192"/>
    </location>
</feature>
<feature type="compositionally biased region" description="Polar residues" evidence="1">
    <location>
        <begin position="551"/>
        <end position="575"/>
    </location>
</feature>
<feature type="region of interest" description="Disordered" evidence="1">
    <location>
        <begin position="474"/>
        <end position="496"/>
    </location>
</feature>
<sequence>MVGFDVFEARDLFIRGQDSYPPGENATDTLIAGVHLNATALDVANYTFYPGNNTLSNGSDCYLAFVPYQPAFVHPNASFVNATTCYSSIYAIGHRGFAGIGIAVVFALAIILSLVCLAKHGALYLRGTRRFYPIGRRWQWYWACFVSACALVSLFTNVDIERFYLQDLPIVLSVFFWYLLCMGTMALVWEAVRHWGSWLERQYVDPNPFVYRDDDKRAKIEFWLPLWFYFWVWMNFFMAVPRDWNFVRSQNYPQQIRDTAIPNATGVRFKVGAFCLVIAWITILYSLRHSIHHYKPRHRGIFNKATGFLQAVPLRLFLLIVLSAAMIAYQILITFKWDLSLMVAVGANVPAIIAWGYGPSALILYVQIVYGFVAPNEDKELLRQRRQRGETNDRELGIVRKPAWWRRVRGDHLRTMRDKINQNVNEVGGKRGVGRRTEDAAEMQIRLEAERSAINDDSGLEMGSLPGHAATTTTAAAAAALDPRDDRYTGKNTRRQTERVVQNVAGLLFPNDAAAERARRAAMLSEDGPPPPYPNEERQDRSPERRPGSAHRSSSASTTQSTNVQPQQVRSMLDV</sequence>
<keyword evidence="2" id="KW-0472">Membrane</keyword>
<feature type="region of interest" description="Disordered" evidence="1">
    <location>
        <begin position="518"/>
        <end position="575"/>
    </location>
</feature>
<dbReference type="InterPro" id="IPR018830">
    <property type="entry name" value="DUF2434"/>
</dbReference>
<dbReference type="AlphaFoldDB" id="A0A9P7QIV3"/>
<comment type="caution">
    <text evidence="3">The sequence shown here is derived from an EMBL/GenBank/DDBJ whole genome shotgun (WGS) entry which is preliminary data.</text>
</comment>
<keyword evidence="4" id="KW-1185">Reference proteome</keyword>
<dbReference type="Pfam" id="PF10361">
    <property type="entry name" value="DUF2434"/>
    <property type="match status" value="1"/>
</dbReference>
<feature type="transmembrane region" description="Helical" evidence="2">
    <location>
        <begin position="308"/>
        <end position="332"/>
    </location>
</feature>
<evidence type="ECO:0000256" key="2">
    <source>
        <dbReference type="SAM" id="Phobius"/>
    </source>
</evidence>
<accession>A0A9P7QIV3</accession>